<dbReference type="Proteomes" id="UP001253545">
    <property type="component" value="Unassembled WGS sequence"/>
</dbReference>
<evidence type="ECO:0000313" key="1">
    <source>
        <dbReference type="EMBL" id="MDT0596477.1"/>
    </source>
</evidence>
<protein>
    <submittedName>
        <fullName evidence="1">DUF2855 family protein</fullName>
    </submittedName>
</protein>
<sequence length="362" mass="41073">MKITEIWVNKKNFRETKVVCKDAPQLDEGCIRVRIDKFALTSNNVSYAVSGELFKYWQFYPTGMDEKWGNVTVWGMADVIESSHNDISVGERINGFFPMASHTDLQIGKAKDQFLIDTSEHRLSLPPLYNNYPRCQSEPEMMKMLEIERCVLFPLYMTGYVLADFAQCNDYFEAEQIIVGSVSSKTGYSTAAFLRENGYKGKVVGLTSPRNIEFVRSLEVCDELITYADVEQIQKIPSLYLDMSGNKGVISALHNHLKNDIKSSQLVGATHWDSTQFEYKLPGPKPELYFTPTHAEKRAKELGAAVFIQQNFMASAQLSIKLKSLLKNEFHRGTEQAISIWEGLLDNKVDGQRGIMISLNED</sequence>
<reference evidence="1 2" key="1">
    <citation type="submission" date="2023-09" db="EMBL/GenBank/DDBJ databases">
        <authorList>
            <person name="Rey-Velasco X."/>
        </authorList>
    </citation>
    <scope>NUCLEOTIDE SEQUENCE [LARGE SCALE GENOMIC DNA]</scope>
    <source>
        <strain evidence="1 2">P117</strain>
    </source>
</reference>
<dbReference type="InterPro" id="IPR021276">
    <property type="entry name" value="DUF2855"/>
</dbReference>
<evidence type="ECO:0000313" key="2">
    <source>
        <dbReference type="Proteomes" id="UP001253545"/>
    </source>
</evidence>
<proteinExistence type="predicted"/>
<accession>A0ABU2ZV04</accession>
<gene>
    <name evidence="1" type="ORF">RM552_16600</name>
</gene>
<comment type="caution">
    <text evidence="1">The sequence shown here is derived from an EMBL/GenBank/DDBJ whole genome shotgun (WGS) entry which is preliminary data.</text>
</comment>
<dbReference type="RefSeq" id="WP_311370001.1">
    <property type="nucleotide sequence ID" value="NZ_JAVRHX010000007.1"/>
</dbReference>
<name>A0ABU2ZV04_9ALTE</name>
<keyword evidence="2" id="KW-1185">Reference proteome</keyword>
<dbReference type="EMBL" id="JAVRHX010000007">
    <property type="protein sequence ID" value="MDT0596477.1"/>
    <property type="molecule type" value="Genomic_DNA"/>
</dbReference>
<organism evidence="1 2">
    <name type="scientific">Glaciecola petra</name>
    <dbReference type="NCBI Taxonomy" id="3075602"/>
    <lineage>
        <taxon>Bacteria</taxon>
        <taxon>Pseudomonadati</taxon>
        <taxon>Pseudomonadota</taxon>
        <taxon>Gammaproteobacteria</taxon>
        <taxon>Alteromonadales</taxon>
        <taxon>Alteromonadaceae</taxon>
        <taxon>Glaciecola</taxon>
    </lineage>
</organism>
<dbReference type="Pfam" id="PF11017">
    <property type="entry name" value="DUF2855"/>
    <property type="match status" value="1"/>
</dbReference>